<dbReference type="GO" id="GO:0003723">
    <property type="term" value="F:RNA binding"/>
    <property type="evidence" value="ECO:0007669"/>
    <property type="project" value="UniProtKB-UniRule"/>
</dbReference>
<evidence type="ECO:0000256" key="4">
    <source>
        <dbReference type="ARBA" id="ARBA00022695"/>
    </source>
</evidence>
<keyword evidence="4" id="KW-0548">Nucleotidyltransferase</keyword>
<dbReference type="GO" id="GO:0006396">
    <property type="term" value="P:RNA processing"/>
    <property type="evidence" value="ECO:0007669"/>
    <property type="project" value="InterPro"/>
</dbReference>
<dbReference type="PROSITE" id="PS50126">
    <property type="entry name" value="S1"/>
    <property type="match status" value="1"/>
</dbReference>
<dbReference type="InterPro" id="IPR020568">
    <property type="entry name" value="Ribosomal_Su5_D2-typ_SF"/>
</dbReference>
<feature type="compositionally biased region" description="Gly residues" evidence="8">
    <location>
        <begin position="674"/>
        <end position="701"/>
    </location>
</feature>
<organism evidence="10 11">
    <name type="scientific">Candidatus Falkowbacteria bacterium GW2011_GWF2_39_8</name>
    <dbReference type="NCBI Taxonomy" id="1618642"/>
    <lineage>
        <taxon>Bacteria</taxon>
        <taxon>Candidatus Falkowiibacteriota</taxon>
    </lineage>
</organism>
<dbReference type="EC" id="2.7.7.8" evidence="2 6"/>
<dbReference type="Pfam" id="PF00013">
    <property type="entry name" value="KH_1"/>
    <property type="match status" value="1"/>
</dbReference>
<dbReference type="InterPro" id="IPR012162">
    <property type="entry name" value="PNPase"/>
</dbReference>
<dbReference type="Pfam" id="PF00575">
    <property type="entry name" value="S1"/>
    <property type="match status" value="1"/>
</dbReference>
<dbReference type="InterPro" id="IPR027408">
    <property type="entry name" value="PNPase/RNase_PH_dom_sf"/>
</dbReference>
<dbReference type="InterPro" id="IPR012340">
    <property type="entry name" value="NA-bd_OB-fold"/>
</dbReference>
<feature type="domain" description="S1 motif" evidence="9">
    <location>
        <begin position="589"/>
        <end position="657"/>
    </location>
</feature>
<dbReference type="SMART" id="SM00322">
    <property type="entry name" value="KH"/>
    <property type="match status" value="1"/>
</dbReference>
<feature type="non-terminal residue" evidence="10">
    <location>
        <position position="1"/>
    </location>
</feature>
<keyword evidence="5 7" id="KW-0694">RNA-binding</keyword>
<name>A0A0G0T1T9_9BACT</name>
<protein>
    <recommendedName>
        <fullName evidence="2 6">Polyribonucleotide nucleotidyltransferase</fullName>
        <ecNumber evidence="2 6">2.7.7.8</ecNumber>
    </recommendedName>
</protein>
<evidence type="ECO:0000259" key="9">
    <source>
        <dbReference type="PROSITE" id="PS50126"/>
    </source>
</evidence>
<dbReference type="NCBIfam" id="TIGR03591">
    <property type="entry name" value="polynuc_phos"/>
    <property type="match status" value="1"/>
</dbReference>
<sequence length="701" mass="76723">ENIDFFPLMVDFEERLYAAGIIKGSKWIKREGRPSEEAVLTGRMIDRSIRPLFLDDSRKDVQVIITVLSVDQENDHDVVSLVAASAALSISGLNWHGPIGGIRVGRVEGKLIFNPTYAERVNSDLDLIVAGTEKKTIMIEAGALEINEADAFEAIVAGQRELLPAIELIKKMQSEVEIKVPVIKEKLKHLEELEAEKEMEKVLALAENWLEKNVKAILFDQELNTKGERKAAVTELKYQLDKYLFEQNIAKDKRSKAIGKLLMEKVEAAVTEGILKEGLRVDGRGLEEIRQLYSEVSLLPRTHGSAVFSRGETQVMSIVTLGAPGDEQALEGLEGEGTKRYMHHYNFPPFSVGETKNVGSPSRRDIGHGALAEKALINMIPEKEDFPYTIRVVSETLGSNGSSSMASTCGSTLALMDAGVPIKKPVAGVAIGLASNEDMSQWKVLTDIQDLEDGKGGMDFKIAGTDEGITAIQLDTKTDGLTEDIIKEALRQGKNARIKILDVIKLVIAEPRAELSKHAPRIISFYINPDKIRDVIGSGGKVINEIIAATGVSIDIEDDGLVMICGVDPEKTKQAIEWVKNIVREFEPGEIIMGKVVRILDFGAFVELTPGNDGMVHVSKMAPYRVGNPNDLLKIGDEVKVRIDEVDEKGRVNLSMTGFEENKKYWEGEKGKQEGNGGFGRSTGGGFSRGNGGGGYSGGRR</sequence>
<dbReference type="CDD" id="cd11364">
    <property type="entry name" value="RNase_PH_PNPase_2"/>
    <property type="match status" value="1"/>
</dbReference>
<accession>A0A0G0T1T9</accession>
<keyword evidence="3 10" id="KW-0808">Transferase</keyword>
<reference evidence="10 11" key="1">
    <citation type="journal article" date="2015" name="Nature">
        <title>rRNA introns, odd ribosomes, and small enigmatic genomes across a large radiation of phyla.</title>
        <authorList>
            <person name="Brown C.T."/>
            <person name="Hug L.A."/>
            <person name="Thomas B.C."/>
            <person name="Sharon I."/>
            <person name="Castelle C.J."/>
            <person name="Singh A."/>
            <person name="Wilkins M.J."/>
            <person name="Williams K.H."/>
            <person name="Banfield J.F."/>
        </authorList>
    </citation>
    <scope>NUCLEOTIDE SEQUENCE [LARGE SCALE GENOMIC DNA]</scope>
</reference>
<evidence type="ECO:0000256" key="1">
    <source>
        <dbReference type="ARBA" id="ARBA00007404"/>
    </source>
</evidence>
<evidence type="ECO:0000313" key="11">
    <source>
        <dbReference type="Proteomes" id="UP000034137"/>
    </source>
</evidence>
<dbReference type="Gene3D" id="3.30.230.70">
    <property type="entry name" value="GHMP Kinase, N-terminal domain"/>
    <property type="match status" value="2"/>
</dbReference>
<dbReference type="PANTHER" id="PTHR11252:SF0">
    <property type="entry name" value="POLYRIBONUCLEOTIDE NUCLEOTIDYLTRANSFERASE 1, MITOCHONDRIAL"/>
    <property type="match status" value="1"/>
</dbReference>
<dbReference type="SUPFAM" id="SSF54791">
    <property type="entry name" value="Eukaryotic type KH-domain (KH-domain type I)"/>
    <property type="match status" value="1"/>
</dbReference>
<dbReference type="InterPro" id="IPR004088">
    <property type="entry name" value="KH_dom_type_1"/>
</dbReference>
<feature type="region of interest" description="Disordered" evidence="8">
    <location>
        <begin position="665"/>
        <end position="701"/>
    </location>
</feature>
<dbReference type="AlphaFoldDB" id="A0A0G0T1T9"/>
<dbReference type="InterPro" id="IPR036456">
    <property type="entry name" value="PNPase_PH_RNA-bd_sf"/>
</dbReference>
<dbReference type="InterPro" id="IPR036345">
    <property type="entry name" value="ExoRNase_PH_dom2_sf"/>
</dbReference>
<gene>
    <name evidence="10" type="ORF">UT64_C0050G0005</name>
</gene>
<dbReference type="Pfam" id="PF01138">
    <property type="entry name" value="RNase_PH"/>
    <property type="match status" value="2"/>
</dbReference>
<dbReference type="CDD" id="cd04472">
    <property type="entry name" value="S1_PNPase"/>
    <property type="match status" value="1"/>
</dbReference>
<dbReference type="SMART" id="SM00316">
    <property type="entry name" value="S1"/>
    <property type="match status" value="1"/>
</dbReference>
<evidence type="ECO:0000256" key="5">
    <source>
        <dbReference type="ARBA" id="ARBA00022884"/>
    </source>
</evidence>
<dbReference type="GO" id="GO:0000175">
    <property type="term" value="F:3'-5'-RNA exonuclease activity"/>
    <property type="evidence" value="ECO:0007669"/>
    <property type="project" value="TreeGrafter"/>
</dbReference>
<dbReference type="Pfam" id="PF03725">
    <property type="entry name" value="RNase_PH_C"/>
    <property type="match status" value="2"/>
</dbReference>
<dbReference type="GO" id="GO:0005829">
    <property type="term" value="C:cytosol"/>
    <property type="evidence" value="ECO:0007669"/>
    <property type="project" value="TreeGrafter"/>
</dbReference>
<dbReference type="EMBL" id="LBXO01000050">
    <property type="protein sequence ID" value="KKR31792.1"/>
    <property type="molecule type" value="Genomic_DNA"/>
</dbReference>
<dbReference type="HAMAP" id="MF_01595">
    <property type="entry name" value="PNPase"/>
    <property type="match status" value="1"/>
</dbReference>
<evidence type="ECO:0000256" key="2">
    <source>
        <dbReference type="ARBA" id="ARBA00012416"/>
    </source>
</evidence>
<dbReference type="SUPFAM" id="SSF50249">
    <property type="entry name" value="Nucleic acid-binding proteins"/>
    <property type="match status" value="1"/>
</dbReference>
<dbReference type="SUPFAM" id="SSF55666">
    <property type="entry name" value="Ribonuclease PH domain 2-like"/>
    <property type="match status" value="2"/>
</dbReference>
<dbReference type="PROSITE" id="PS50084">
    <property type="entry name" value="KH_TYPE_1"/>
    <property type="match status" value="1"/>
</dbReference>
<dbReference type="InterPro" id="IPR015847">
    <property type="entry name" value="ExoRNase_PH_dom2"/>
</dbReference>
<dbReference type="GO" id="GO:0004654">
    <property type="term" value="F:polyribonucleotide nucleotidyltransferase activity"/>
    <property type="evidence" value="ECO:0007669"/>
    <property type="project" value="UniProtKB-UniRule"/>
</dbReference>
<dbReference type="InterPro" id="IPR003029">
    <property type="entry name" value="S1_domain"/>
</dbReference>
<evidence type="ECO:0000256" key="8">
    <source>
        <dbReference type="SAM" id="MobiDB-lite"/>
    </source>
</evidence>
<proteinExistence type="inferred from homology"/>
<dbReference type="InterPro" id="IPR036612">
    <property type="entry name" value="KH_dom_type_1_sf"/>
</dbReference>
<dbReference type="InterPro" id="IPR001247">
    <property type="entry name" value="ExoRNase_PH_dom1"/>
</dbReference>
<dbReference type="NCBIfam" id="NF008805">
    <property type="entry name" value="PRK11824.1"/>
    <property type="match status" value="1"/>
</dbReference>
<evidence type="ECO:0000256" key="6">
    <source>
        <dbReference type="NCBIfam" id="TIGR03591"/>
    </source>
</evidence>
<dbReference type="PATRIC" id="fig|1618642.3.peg.840"/>
<dbReference type="FunFam" id="3.30.1370.10:FF:000001">
    <property type="entry name" value="Polyribonucleotide nucleotidyltransferase"/>
    <property type="match status" value="1"/>
</dbReference>
<dbReference type="InterPro" id="IPR004087">
    <property type="entry name" value="KH_dom"/>
</dbReference>
<dbReference type="GO" id="GO:0006402">
    <property type="term" value="P:mRNA catabolic process"/>
    <property type="evidence" value="ECO:0007669"/>
    <property type="project" value="UniProtKB-UniRule"/>
</dbReference>
<comment type="similarity">
    <text evidence="1">Belongs to the polyribonucleotide nucleotidyltransferase family.</text>
</comment>
<dbReference type="PIRSF" id="PIRSF005499">
    <property type="entry name" value="PNPase"/>
    <property type="match status" value="1"/>
</dbReference>
<evidence type="ECO:0000256" key="3">
    <source>
        <dbReference type="ARBA" id="ARBA00022679"/>
    </source>
</evidence>
<evidence type="ECO:0000313" key="10">
    <source>
        <dbReference type="EMBL" id="KKR31792.1"/>
    </source>
</evidence>
<dbReference type="PANTHER" id="PTHR11252">
    <property type="entry name" value="POLYRIBONUCLEOTIDE NUCLEOTIDYLTRANSFERASE"/>
    <property type="match status" value="1"/>
</dbReference>
<dbReference type="Gene3D" id="3.30.1370.10">
    <property type="entry name" value="K Homology domain, type 1"/>
    <property type="match status" value="1"/>
</dbReference>
<dbReference type="Proteomes" id="UP000034137">
    <property type="component" value="Unassembled WGS sequence"/>
</dbReference>
<dbReference type="SUPFAM" id="SSF46915">
    <property type="entry name" value="Polynucleotide phosphorylase/guanosine pentaphosphate synthase (PNPase/GPSI), domain 3"/>
    <property type="match status" value="1"/>
</dbReference>
<dbReference type="CDD" id="cd02393">
    <property type="entry name" value="KH-I_PNPase"/>
    <property type="match status" value="1"/>
</dbReference>
<dbReference type="Gene3D" id="2.40.50.140">
    <property type="entry name" value="Nucleic acid-binding proteins"/>
    <property type="match status" value="1"/>
</dbReference>
<dbReference type="SUPFAM" id="SSF54211">
    <property type="entry name" value="Ribosomal protein S5 domain 2-like"/>
    <property type="match status" value="2"/>
</dbReference>
<comment type="caution">
    <text evidence="10">The sequence shown here is derived from an EMBL/GenBank/DDBJ whole genome shotgun (WGS) entry which is preliminary data.</text>
</comment>
<evidence type="ECO:0000256" key="7">
    <source>
        <dbReference type="PROSITE-ProRule" id="PRU00117"/>
    </source>
</evidence>